<name>A0ABU2H7F5_9ACTN</name>
<dbReference type="CDD" id="cd02440">
    <property type="entry name" value="AdoMet_MTases"/>
    <property type="match status" value="1"/>
</dbReference>
<evidence type="ECO:0000256" key="5">
    <source>
        <dbReference type="ARBA" id="ARBA00022490"/>
    </source>
</evidence>
<proteinExistence type="inferred from homology"/>
<dbReference type="PANTHER" id="PTHR11579">
    <property type="entry name" value="PROTEIN-L-ISOASPARTATE O-METHYLTRANSFERASE"/>
    <property type="match status" value="1"/>
</dbReference>
<keyword evidence="6 12" id="KW-0489">Methyltransferase</keyword>
<comment type="caution">
    <text evidence="12">The sequence shown here is derived from an EMBL/GenBank/DDBJ whole genome shotgun (WGS) entry which is preliminary data.</text>
</comment>
<evidence type="ECO:0000256" key="9">
    <source>
        <dbReference type="ARBA" id="ARBA00030757"/>
    </source>
</evidence>
<dbReference type="InterPro" id="IPR000682">
    <property type="entry name" value="PCMT"/>
</dbReference>
<gene>
    <name evidence="12" type="ORF">RIF23_09570</name>
</gene>
<reference evidence="13" key="1">
    <citation type="submission" date="2023-07" db="EMBL/GenBank/DDBJ databases">
        <title>Novel species in the genus Lipingzhangella isolated from Sambhar Salt Lake.</title>
        <authorList>
            <person name="Jiya N."/>
            <person name="Kajale S."/>
            <person name="Sharma A."/>
        </authorList>
    </citation>
    <scope>NUCLEOTIDE SEQUENCE [LARGE SCALE GENOMIC DNA]</scope>
    <source>
        <strain evidence="13">LS1_29</strain>
    </source>
</reference>
<dbReference type="SUPFAM" id="SSF53335">
    <property type="entry name" value="S-adenosyl-L-methionine-dependent methyltransferases"/>
    <property type="match status" value="1"/>
</dbReference>
<evidence type="ECO:0000256" key="4">
    <source>
        <dbReference type="ARBA" id="ARBA00013346"/>
    </source>
</evidence>
<dbReference type="GO" id="GO:0032259">
    <property type="term" value="P:methylation"/>
    <property type="evidence" value="ECO:0007669"/>
    <property type="project" value="UniProtKB-KW"/>
</dbReference>
<comment type="similarity">
    <text evidence="2">Belongs to the methyltransferase superfamily. L-isoaspartyl/D-aspartyl protein methyltransferase family.</text>
</comment>
<accession>A0ABU2H7F5</accession>
<evidence type="ECO:0000313" key="12">
    <source>
        <dbReference type="EMBL" id="MDS1270544.1"/>
    </source>
</evidence>
<evidence type="ECO:0000256" key="8">
    <source>
        <dbReference type="ARBA" id="ARBA00022691"/>
    </source>
</evidence>
<dbReference type="Gene3D" id="3.40.50.150">
    <property type="entry name" value="Vaccinia Virus protein VP39"/>
    <property type="match status" value="1"/>
</dbReference>
<evidence type="ECO:0000256" key="11">
    <source>
        <dbReference type="ARBA" id="ARBA00031350"/>
    </source>
</evidence>
<keyword evidence="7" id="KW-0808">Transferase</keyword>
<protein>
    <recommendedName>
        <fullName evidence="4">Protein-L-isoaspartate O-methyltransferase</fullName>
        <ecNumber evidence="3">2.1.1.77</ecNumber>
    </recommendedName>
    <alternativeName>
        <fullName evidence="11">L-isoaspartyl protein carboxyl methyltransferase</fullName>
    </alternativeName>
    <alternativeName>
        <fullName evidence="9">Protein L-isoaspartyl methyltransferase</fullName>
    </alternativeName>
    <alternativeName>
        <fullName evidence="10">Protein-beta-aspartate methyltransferase</fullName>
    </alternativeName>
</protein>
<dbReference type="EC" id="2.1.1.77" evidence="3"/>
<sequence length="245" mass="26198">MDSNEAVVTAVVYDSRLPEHLRDPTTGRGVVPTSSSTAPWLMACMLDALQLEPGMRVLEIGTGTGYNAALLDVLVGAQGHVTSVEVDPQVAEQAREALARDGRRVDVITGDGAEGYAAGSPYDRVIATAAVHTVPYSWVVQTCPGGLLVVPWAPTFHPDSPLAVLTVGEDGTAEGRFGGPAHFMPLHSQRIDPSAVNQIHDQWGDGGPGCERFGVTITPEHQRVWMDDPDHQISMEDPWASTRSQ</sequence>
<evidence type="ECO:0000256" key="7">
    <source>
        <dbReference type="ARBA" id="ARBA00022679"/>
    </source>
</evidence>
<dbReference type="GO" id="GO:0008168">
    <property type="term" value="F:methyltransferase activity"/>
    <property type="evidence" value="ECO:0007669"/>
    <property type="project" value="UniProtKB-KW"/>
</dbReference>
<keyword evidence="8" id="KW-0949">S-adenosyl-L-methionine</keyword>
<keyword evidence="13" id="KW-1185">Reference proteome</keyword>
<evidence type="ECO:0000313" key="13">
    <source>
        <dbReference type="Proteomes" id="UP001250214"/>
    </source>
</evidence>
<comment type="subcellular location">
    <subcellularLocation>
        <location evidence="1">Cytoplasm</location>
    </subcellularLocation>
</comment>
<evidence type="ECO:0000256" key="2">
    <source>
        <dbReference type="ARBA" id="ARBA00005369"/>
    </source>
</evidence>
<dbReference type="Pfam" id="PF01135">
    <property type="entry name" value="PCMT"/>
    <property type="match status" value="1"/>
</dbReference>
<dbReference type="PANTHER" id="PTHR11579:SF0">
    <property type="entry name" value="PROTEIN-L-ISOASPARTATE(D-ASPARTATE) O-METHYLTRANSFERASE"/>
    <property type="match status" value="1"/>
</dbReference>
<organism evidence="12 13">
    <name type="scientific">Lipingzhangella rawalii</name>
    <dbReference type="NCBI Taxonomy" id="2055835"/>
    <lineage>
        <taxon>Bacteria</taxon>
        <taxon>Bacillati</taxon>
        <taxon>Actinomycetota</taxon>
        <taxon>Actinomycetes</taxon>
        <taxon>Streptosporangiales</taxon>
        <taxon>Nocardiopsidaceae</taxon>
        <taxon>Lipingzhangella</taxon>
    </lineage>
</organism>
<dbReference type="EMBL" id="JAVLVT010000003">
    <property type="protein sequence ID" value="MDS1270544.1"/>
    <property type="molecule type" value="Genomic_DNA"/>
</dbReference>
<evidence type="ECO:0000256" key="10">
    <source>
        <dbReference type="ARBA" id="ARBA00031323"/>
    </source>
</evidence>
<evidence type="ECO:0000256" key="1">
    <source>
        <dbReference type="ARBA" id="ARBA00004496"/>
    </source>
</evidence>
<evidence type="ECO:0000256" key="6">
    <source>
        <dbReference type="ARBA" id="ARBA00022603"/>
    </source>
</evidence>
<dbReference type="Proteomes" id="UP001250214">
    <property type="component" value="Unassembled WGS sequence"/>
</dbReference>
<evidence type="ECO:0000256" key="3">
    <source>
        <dbReference type="ARBA" id="ARBA00011890"/>
    </source>
</evidence>
<dbReference type="InterPro" id="IPR029063">
    <property type="entry name" value="SAM-dependent_MTases_sf"/>
</dbReference>
<keyword evidence="5" id="KW-0963">Cytoplasm</keyword>